<gene>
    <name evidence="4" type="ORF">PAA8504_02905</name>
</gene>
<name>A0A2R8BY34_9RHOB</name>
<dbReference type="GO" id="GO:0042834">
    <property type="term" value="F:peptidoglycan binding"/>
    <property type="evidence" value="ECO:0007669"/>
    <property type="project" value="InterPro"/>
</dbReference>
<dbReference type="AlphaFoldDB" id="A0A2R8BY34"/>
<keyword evidence="2" id="KW-0732">Signal</keyword>
<dbReference type="SUPFAM" id="SSF110997">
    <property type="entry name" value="Sporulation related repeat"/>
    <property type="match status" value="1"/>
</dbReference>
<dbReference type="OrthoDB" id="9766672at2"/>
<feature type="signal peptide" evidence="2">
    <location>
        <begin position="1"/>
        <end position="33"/>
    </location>
</feature>
<dbReference type="InterPro" id="IPR007730">
    <property type="entry name" value="SPOR-like_dom"/>
</dbReference>
<dbReference type="RefSeq" id="WP_108894874.1">
    <property type="nucleotide sequence ID" value="NZ_ONZF01000007.1"/>
</dbReference>
<sequence length="267" mass="27716">MARRSGKSYRLICVAVAALGVLSGCVGSGSGTAEEDAVRPSTTQRLVERDVEAPEVFQAMDRGVWDGRPSLGGVWVAHPETDDPERVIIRNEENGQFVIGALFRREPGSVGPTAQVSSDAAEALGMLAGTPAMLNITALRREEAPGAAPSEPVAAPAGLPDASPIAESALDEPPVIESSVDPVPAAPPSSLAKPFIQIGIFSEEQNARNTATSLEGIGADPTVNREETAGKVFYRVVVGPAASEAARAELLTKVKGLGFQDAYFVSG</sequence>
<reference evidence="4 5" key="1">
    <citation type="submission" date="2018-03" db="EMBL/GenBank/DDBJ databases">
        <authorList>
            <person name="Keele B.F."/>
        </authorList>
    </citation>
    <scope>NUCLEOTIDE SEQUENCE [LARGE SCALE GENOMIC DNA]</scope>
    <source>
        <strain evidence="4 5">CECT 8504</strain>
    </source>
</reference>
<dbReference type="EMBL" id="ONZF01000007">
    <property type="protein sequence ID" value="SPJ25061.1"/>
    <property type="molecule type" value="Genomic_DNA"/>
</dbReference>
<protein>
    <recommendedName>
        <fullName evidence="3">SPOR domain-containing protein</fullName>
    </recommendedName>
</protein>
<feature type="chain" id="PRO_5015306388" description="SPOR domain-containing protein" evidence="2">
    <location>
        <begin position="34"/>
        <end position="267"/>
    </location>
</feature>
<dbReference type="Gene3D" id="3.30.70.1070">
    <property type="entry name" value="Sporulation related repeat"/>
    <property type="match status" value="1"/>
</dbReference>
<feature type="region of interest" description="Disordered" evidence="1">
    <location>
        <begin position="143"/>
        <end position="166"/>
    </location>
</feature>
<evidence type="ECO:0000256" key="2">
    <source>
        <dbReference type="SAM" id="SignalP"/>
    </source>
</evidence>
<dbReference type="PROSITE" id="PS51257">
    <property type="entry name" value="PROKAR_LIPOPROTEIN"/>
    <property type="match status" value="1"/>
</dbReference>
<dbReference type="InterPro" id="IPR036680">
    <property type="entry name" value="SPOR-like_sf"/>
</dbReference>
<accession>A0A2R8BY34</accession>
<evidence type="ECO:0000259" key="3">
    <source>
        <dbReference type="PROSITE" id="PS51724"/>
    </source>
</evidence>
<feature type="domain" description="SPOR" evidence="3">
    <location>
        <begin position="188"/>
        <end position="267"/>
    </location>
</feature>
<dbReference type="Proteomes" id="UP000244912">
    <property type="component" value="Unassembled WGS sequence"/>
</dbReference>
<evidence type="ECO:0000313" key="4">
    <source>
        <dbReference type="EMBL" id="SPJ25061.1"/>
    </source>
</evidence>
<proteinExistence type="predicted"/>
<dbReference type="Pfam" id="PF05036">
    <property type="entry name" value="SPOR"/>
    <property type="match status" value="1"/>
</dbReference>
<dbReference type="PROSITE" id="PS51724">
    <property type="entry name" value="SPOR"/>
    <property type="match status" value="1"/>
</dbReference>
<evidence type="ECO:0000313" key="5">
    <source>
        <dbReference type="Proteomes" id="UP000244912"/>
    </source>
</evidence>
<evidence type="ECO:0000256" key="1">
    <source>
        <dbReference type="SAM" id="MobiDB-lite"/>
    </source>
</evidence>
<organism evidence="4 5">
    <name type="scientific">Palleronia abyssalis</name>
    <dbReference type="NCBI Taxonomy" id="1501240"/>
    <lineage>
        <taxon>Bacteria</taxon>
        <taxon>Pseudomonadati</taxon>
        <taxon>Pseudomonadota</taxon>
        <taxon>Alphaproteobacteria</taxon>
        <taxon>Rhodobacterales</taxon>
        <taxon>Roseobacteraceae</taxon>
        <taxon>Palleronia</taxon>
    </lineage>
</organism>
<keyword evidence="5" id="KW-1185">Reference proteome</keyword>